<feature type="chain" id="PRO_5003699390" evidence="2">
    <location>
        <begin position="22"/>
        <end position="175"/>
    </location>
</feature>
<dbReference type="Proteomes" id="UP000003947">
    <property type="component" value="Unassembled WGS sequence"/>
</dbReference>
<dbReference type="HOGENOM" id="CLU_088877_0_1_5"/>
<dbReference type="EMBL" id="JH660640">
    <property type="protein sequence ID" value="EIM29996.1"/>
    <property type="molecule type" value="Genomic_DNA"/>
</dbReference>
<evidence type="ECO:0000256" key="2">
    <source>
        <dbReference type="SAM" id="SignalP"/>
    </source>
</evidence>
<reference evidence="3 4" key="1">
    <citation type="submission" date="2012-02" db="EMBL/GenBank/DDBJ databases">
        <title>Improved High-Quality Draft sequence of Microvirga sp. WSM3557.</title>
        <authorList>
            <consortium name="US DOE Joint Genome Institute"/>
            <person name="Lucas S."/>
            <person name="Han J."/>
            <person name="Lapidus A."/>
            <person name="Cheng J.-F."/>
            <person name="Goodwin L."/>
            <person name="Pitluck S."/>
            <person name="Peters L."/>
            <person name="Zhang X."/>
            <person name="Detter J.C."/>
            <person name="Han C."/>
            <person name="Tapia R."/>
            <person name="Land M."/>
            <person name="Hauser L."/>
            <person name="Kyrpides N."/>
            <person name="Ivanova N."/>
            <person name="Pagani I."/>
            <person name="Brau L."/>
            <person name="Yates R."/>
            <person name="O'Hara G."/>
            <person name="Rui T."/>
            <person name="Howieson J."/>
            <person name="Reeve W."/>
            <person name="Woyke T."/>
        </authorList>
    </citation>
    <scope>NUCLEOTIDE SEQUENCE [LARGE SCALE GENOMIC DNA]</scope>
    <source>
        <strain evidence="3 4">WSM3557</strain>
    </source>
</reference>
<feature type="signal peptide" evidence="2">
    <location>
        <begin position="1"/>
        <end position="21"/>
    </location>
</feature>
<proteinExistence type="predicted"/>
<keyword evidence="1" id="KW-0812">Transmembrane</keyword>
<dbReference type="STRING" id="864069.MicloDRAFT_00013170"/>
<name>I4Z1A4_9HYPH</name>
<dbReference type="eggNOG" id="COG2370">
    <property type="taxonomic scope" value="Bacteria"/>
</dbReference>
<evidence type="ECO:0000313" key="3">
    <source>
        <dbReference type="EMBL" id="EIM29996.1"/>
    </source>
</evidence>
<feature type="transmembrane region" description="Helical" evidence="1">
    <location>
        <begin position="62"/>
        <end position="81"/>
    </location>
</feature>
<feature type="transmembrane region" description="Helical" evidence="1">
    <location>
        <begin position="114"/>
        <end position="130"/>
    </location>
</feature>
<sequence length="175" mass="18092" precursor="true">MNSIRVTSILVALLATFPALAHTGVGSSASFFGGLAHPLTGADHLMAMVAVGLWARLLGQRALALLPISFLVAMLAGALAAMTRLALPMVEAGILMSIPVLWAAIAFRVKPPMVIAAALCAVFAFAHGFAHGAELTEGASPTLYSVGFLSATCVLIFSGARIARWVLARTEAAKH</sequence>
<dbReference type="AlphaFoldDB" id="I4Z1A4"/>
<feature type="transmembrane region" description="Helical" evidence="1">
    <location>
        <begin position="31"/>
        <end position="55"/>
    </location>
</feature>
<accession>I4Z1A4</accession>
<evidence type="ECO:0000313" key="4">
    <source>
        <dbReference type="Proteomes" id="UP000003947"/>
    </source>
</evidence>
<organism evidence="3 4">
    <name type="scientific">Microvirga lotononidis</name>
    <dbReference type="NCBI Taxonomy" id="864069"/>
    <lineage>
        <taxon>Bacteria</taxon>
        <taxon>Pseudomonadati</taxon>
        <taxon>Pseudomonadota</taxon>
        <taxon>Alphaproteobacteria</taxon>
        <taxon>Hyphomicrobiales</taxon>
        <taxon>Methylobacteriaceae</taxon>
        <taxon>Microvirga</taxon>
    </lineage>
</organism>
<keyword evidence="1" id="KW-1133">Transmembrane helix</keyword>
<evidence type="ECO:0000256" key="1">
    <source>
        <dbReference type="SAM" id="Phobius"/>
    </source>
</evidence>
<feature type="transmembrane region" description="Helical" evidence="1">
    <location>
        <begin position="142"/>
        <end position="160"/>
    </location>
</feature>
<keyword evidence="1" id="KW-0472">Membrane</keyword>
<keyword evidence="2" id="KW-0732">Signal</keyword>
<feature type="transmembrane region" description="Helical" evidence="1">
    <location>
        <begin position="87"/>
        <end position="107"/>
    </location>
</feature>
<protein>
    <submittedName>
        <fullName evidence="3">Hydrogenase/urease accessory protein</fullName>
    </submittedName>
</protein>
<gene>
    <name evidence="3" type="ORF">MicloDRAFT_00013170</name>
</gene>
<dbReference type="RefSeq" id="WP_009490150.1">
    <property type="nucleotide sequence ID" value="NZ_CP141050.1"/>
</dbReference>
<dbReference type="InterPro" id="IPR007038">
    <property type="entry name" value="HupE_UreJ"/>
</dbReference>
<keyword evidence="4" id="KW-1185">Reference proteome</keyword>
<dbReference type="PIRSF" id="PIRSF016919">
    <property type="entry name" value="HupE_UreJ"/>
    <property type="match status" value="1"/>
</dbReference>
<dbReference type="Pfam" id="PF04955">
    <property type="entry name" value="HupE_UreJ"/>
    <property type="match status" value="1"/>
</dbReference>
<dbReference type="PATRIC" id="fig|864069.3.peg.1459"/>